<comment type="caution">
    <text evidence="8">The sequence shown here is derived from an EMBL/GenBank/DDBJ whole genome shotgun (WGS) entry which is preliminary data.</text>
</comment>
<protein>
    <submittedName>
        <fullName evidence="8">Membrane protein</fullName>
    </submittedName>
</protein>
<evidence type="ECO:0000313" key="9">
    <source>
        <dbReference type="Proteomes" id="UP000256941"/>
    </source>
</evidence>
<evidence type="ECO:0000313" key="8">
    <source>
        <dbReference type="EMBL" id="REF68935.1"/>
    </source>
</evidence>
<dbReference type="AlphaFoldDB" id="A0A3D9XEH1"/>
<dbReference type="InterPro" id="IPR017039">
    <property type="entry name" value="Virul_fac_BrkB"/>
</dbReference>
<gene>
    <name evidence="8" type="ORF">BDD41_4018</name>
</gene>
<accession>A0A3D9XEH1</accession>
<evidence type="ECO:0000256" key="1">
    <source>
        <dbReference type="ARBA" id="ARBA00004651"/>
    </source>
</evidence>
<dbReference type="GO" id="GO:0005886">
    <property type="term" value="C:plasma membrane"/>
    <property type="evidence" value="ECO:0007669"/>
    <property type="project" value="UniProtKB-SubCell"/>
</dbReference>
<proteinExistence type="predicted"/>
<dbReference type="Pfam" id="PF03631">
    <property type="entry name" value="Virul_fac_BrkB"/>
    <property type="match status" value="1"/>
</dbReference>
<keyword evidence="3 7" id="KW-0812">Transmembrane</keyword>
<feature type="transmembrane region" description="Helical" evidence="7">
    <location>
        <begin position="262"/>
        <end position="281"/>
    </location>
</feature>
<keyword evidence="2" id="KW-1003">Cell membrane</keyword>
<feature type="transmembrane region" description="Helical" evidence="7">
    <location>
        <begin position="43"/>
        <end position="73"/>
    </location>
</feature>
<dbReference type="PANTHER" id="PTHR30213">
    <property type="entry name" value="INNER MEMBRANE PROTEIN YHJD"/>
    <property type="match status" value="1"/>
</dbReference>
<feature type="transmembrane region" description="Helical" evidence="7">
    <location>
        <begin position="112"/>
        <end position="131"/>
    </location>
</feature>
<dbReference type="NCBIfam" id="TIGR00765">
    <property type="entry name" value="yihY_not_rbn"/>
    <property type="match status" value="1"/>
</dbReference>
<reference evidence="8 9" key="1">
    <citation type="submission" date="2018-08" db="EMBL/GenBank/DDBJ databases">
        <title>Genomic Encyclopedia of Archaeal and Bacterial Type Strains, Phase II (KMG-II): from individual species to whole genera.</title>
        <authorList>
            <person name="Goeker M."/>
        </authorList>
    </citation>
    <scope>NUCLEOTIDE SEQUENCE [LARGE SCALE GENOMIC DNA]</scope>
    <source>
        <strain evidence="8 9">DSM 17099</strain>
    </source>
</reference>
<feature type="region of interest" description="Disordered" evidence="6">
    <location>
        <begin position="295"/>
        <end position="350"/>
    </location>
</feature>
<keyword evidence="4 7" id="KW-1133">Transmembrane helix</keyword>
<dbReference type="EMBL" id="QTUJ01000003">
    <property type="protein sequence ID" value="REF68935.1"/>
    <property type="molecule type" value="Genomic_DNA"/>
</dbReference>
<feature type="transmembrane region" description="Helical" evidence="7">
    <location>
        <begin position="193"/>
        <end position="216"/>
    </location>
</feature>
<feature type="transmembrane region" description="Helical" evidence="7">
    <location>
        <begin position="228"/>
        <end position="250"/>
    </location>
</feature>
<organism evidence="8 9">
    <name type="scientific">Paracoccus versutus</name>
    <name type="common">Thiobacillus versutus</name>
    <dbReference type="NCBI Taxonomy" id="34007"/>
    <lineage>
        <taxon>Bacteria</taxon>
        <taxon>Pseudomonadati</taxon>
        <taxon>Pseudomonadota</taxon>
        <taxon>Alphaproteobacteria</taxon>
        <taxon>Rhodobacterales</taxon>
        <taxon>Paracoccaceae</taxon>
        <taxon>Paracoccus</taxon>
    </lineage>
</organism>
<keyword evidence="5 7" id="KW-0472">Membrane</keyword>
<feature type="transmembrane region" description="Helical" evidence="7">
    <location>
        <begin position="152"/>
        <end position="181"/>
    </location>
</feature>
<evidence type="ECO:0000256" key="2">
    <source>
        <dbReference type="ARBA" id="ARBA00022475"/>
    </source>
</evidence>
<sequence length="374" mass="38979">MPTDGARLADDLGHAAETPAGIPLPGWRQIFRRVRAEIAQDHVGVVAAGIAFYGLIAIFPAIAALVAISGLVLDPADLGSTMERIFTLLPPDAAGIIRDQLVKVTDGGTQTGLLAISGLAVAIYGATKGVMTLIEGLNISYDEDETRGLLRLYLTGFALTLGLVVGLTVAIGLIVVLPLAAGLLHLGDGVQAAISWIAWPILAGSGVLGLAVIYRFGPARKAAKWRWLSLGAALAVCVWIAASLGFSLYASNFARYTETYGTLAGVVVLLTWLWLSAYVVLAGAELNAEIEQQTARDTTTGAPQPMGRRGAVKADTPPPGMDHRDGARAGAAGKAAPLSPDKVSPDQVSPGRELLLASALALRAAIRMTGQRRR</sequence>
<evidence type="ECO:0000256" key="7">
    <source>
        <dbReference type="SAM" id="Phobius"/>
    </source>
</evidence>
<dbReference type="PANTHER" id="PTHR30213:SF0">
    <property type="entry name" value="UPF0761 MEMBRANE PROTEIN YIHY"/>
    <property type="match status" value="1"/>
</dbReference>
<evidence type="ECO:0000256" key="5">
    <source>
        <dbReference type="ARBA" id="ARBA00023136"/>
    </source>
</evidence>
<evidence type="ECO:0000256" key="3">
    <source>
        <dbReference type="ARBA" id="ARBA00022692"/>
    </source>
</evidence>
<evidence type="ECO:0000256" key="6">
    <source>
        <dbReference type="SAM" id="MobiDB-lite"/>
    </source>
</evidence>
<dbReference type="Proteomes" id="UP000256941">
    <property type="component" value="Unassembled WGS sequence"/>
</dbReference>
<name>A0A3D9XEH1_PARVE</name>
<dbReference type="RefSeq" id="WP_116222797.1">
    <property type="nucleotide sequence ID" value="NZ_CP038197.1"/>
</dbReference>
<comment type="subcellular location">
    <subcellularLocation>
        <location evidence="1">Cell membrane</location>
        <topology evidence="1">Multi-pass membrane protein</topology>
    </subcellularLocation>
</comment>
<evidence type="ECO:0000256" key="4">
    <source>
        <dbReference type="ARBA" id="ARBA00022989"/>
    </source>
</evidence>